<dbReference type="Gene3D" id="3.30.1330.60">
    <property type="entry name" value="OmpA-like domain"/>
    <property type="match status" value="1"/>
</dbReference>
<feature type="transmembrane region" description="Helical" evidence="2">
    <location>
        <begin position="12"/>
        <end position="32"/>
    </location>
</feature>
<evidence type="ECO:0000256" key="1">
    <source>
        <dbReference type="SAM" id="Coils"/>
    </source>
</evidence>
<sequence>MENSSTQSPRNQSLITGFLIVVVILLFVTLLFSMKGSLGLNQANQADYNSEKSKNQTLRDEYNALRAARGEPPLSDDSATAMALANSLSSDAAQLASIAKRQVKELENSAKLLVEIQQETAGKDELVQSLIAQKSELQTKLDATGDAQNQIMILNTQIADLNDRIQRERANTVALQQTIAELQDKLANSSDRTELLVAREELAKLRAETNQMRYELQRFQAEAERENLYVESAEQLAPKANRLYHALKDMEGVTPDALQEAYTNIRINHNAWVIHRQEFATGDASLGDGDMQVRADKAEMIKAAMEKAQPGAYFLVVGYASKTGDAQGNRKLSADRSTLVATIANLAKDEDQKVRAVYLGQTDRFSTDVFEDNQICEIWEIH</sequence>
<dbReference type="InterPro" id="IPR036737">
    <property type="entry name" value="OmpA-like_sf"/>
</dbReference>
<protein>
    <recommendedName>
        <fullName evidence="5">OmpA family protein</fullName>
    </recommendedName>
</protein>
<evidence type="ECO:0008006" key="5">
    <source>
        <dbReference type="Google" id="ProtNLM"/>
    </source>
</evidence>
<comment type="caution">
    <text evidence="3">The sequence shown here is derived from an EMBL/GenBank/DDBJ whole genome shotgun (WGS) entry which is preliminary data.</text>
</comment>
<organism evidence="3 4">
    <name type="scientific">Persicirhabdus sediminis</name>
    <dbReference type="NCBI Taxonomy" id="454144"/>
    <lineage>
        <taxon>Bacteria</taxon>
        <taxon>Pseudomonadati</taxon>
        <taxon>Verrucomicrobiota</taxon>
        <taxon>Verrucomicrobiia</taxon>
        <taxon>Verrucomicrobiales</taxon>
        <taxon>Verrucomicrobiaceae</taxon>
        <taxon>Persicirhabdus</taxon>
    </lineage>
</organism>
<evidence type="ECO:0000313" key="4">
    <source>
        <dbReference type="Proteomes" id="UP000624703"/>
    </source>
</evidence>
<keyword evidence="4" id="KW-1185">Reference proteome</keyword>
<feature type="coiled-coil region" evidence="1">
    <location>
        <begin position="151"/>
        <end position="236"/>
    </location>
</feature>
<accession>A0A8J7SL88</accession>
<keyword evidence="2" id="KW-0472">Membrane</keyword>
<dbReference type="SUPFAM" id="SSF103088">
    <property type="entry name" value="OmpA-like"/>
    <property type="match status" value="1"/>
</dbReference>
<proteinExistence type="predicted"/>
<evidence type="ECO:0000313" key="3">
    <source>
        <dbReference type="EMBL" id="MBK1792644.1"/>
    </source>
</evidence>
<reference evidence="3" key="1">
    <citation type="submission" date="2021-01" db="EMBL/GenBank/DDBJ databases">
        <title>Modified the classification status of verrucomicrobia.</title>
        <authorList>
            <person name="Feng X."/>
        </authorList>
    </citation>
    <scope>NUCLEOTIDE SEQUENCE</scope>
    <source>
        <strain evidence="3">_KCTC 22039</strain>
    </source>
</reference>
<dbReference type="AlphaFoldDB" id="A0A8J7SL88"/>
<name>A0A8J7SL88_9BACT</name>
<gene>
    <name evidence="3" type="ORF">JIN82_15875</name>
</gene>
<keyword evidence="1" id="KW-0175">Coiled coil</keyword>
<evidence type="ECO:0000256" key="2">
    <source>
        <dbReference type="SAM" id="Phobius"/>
    </source>
</evidence>
<keyword evidence="2" id="KW-1133">Transmembrane helix</keyword>
<dbReference type="Proteomes" id="UP000624703">
    <property type="component" value="Unassembled WGS sequence"/>
</dbReference>
<dbReference type="RefSeq" id="WP_200312657.1">
    <property type="nucleotide sequence ID" value="NZ_JAENIM010000047.1"/>
</dbReference>
<dbReference type="EMBL" id="JAENIM010000047">
    <property type="protein sequence ID" value="MBK1792644.1"/>
    <property type="molecule type" value="Genomic_DNA"/>
</dbReference>
<keyword evidence="2" id="KW-0812">Transmembrane</keyword>